<feature type="domain" description="FMN-binding" evidence="17">
    <location>
        <begin position="124"/>
        <end position="224"/>
    </location>
</feature>
<dbReference type="SMART" id="SM00900">
    <property type="entry name" value="FMN_bind"/>
    <property type="match status" value="1"/>
</dbReference>
<evidence type="ECO:0000256" key="7">
    <source>
        <dbReference type="ARBA" id="ARBA00022692"/>
    </source>
</evidence>
<evidence type="ECO:0000256" key="3">
    <source>
        <dbReference type="ARBA" id="ARBA00022519"/>
    </source>
</evidence>
<dbReference type="PIRSF" id="PIRSF009437">
    <property type="entry name" value="NQR-1_subunit_C"/>
    <property type="match status" value="1"/>
</dbReference>
<dbReference type="PANTHER" id="PTHR37838">
    <property type="entry name" value="NA(+)-TRANSLOCATING NADH-QUINONE REDUCTASE SUBUNIT C"/>
    <property type="match status" value="1"/>
</dbReference>
<keyword evidence="7" id="KW-0812">Transmembrane</keyword>
<feature type="non-terminal residue" evidence="18">
    <location>
        <position position="1"/>
    </location>
</feature>
<keyword evidence="2" id="KW-1003">Cell membrane</keyword>
<proteinExistence type="inferred from homology"/>
<keyword evidence="12" id="KW-0406">Ion transport</keyword>
<evidence type="ECO:0000256" key="12">
    <source>
        <dbReference type="ARBA" id="ARBA00023065"/>
    </source>
</evidence>
<keyword evidence="10" id="KW-0520">NAD</keyword>
<evidence type="ECO:0000313" key="18">
    <source>
        <dbReference type="EMBL" id="SVA34192.1"/>
    </source>
</evidence>
<dbReference type="HAMAP" id="MF_00427">
    <property type="entry name" value="NqrC"/>
    <property type="match status" value="1"/>
</dbReference>
<feature type="region of interest" description="Disordered" evidence="16">
    <location>
        <begin position="64"/>
        <end position="89"/>
    </location>
</feature>
<dbReference type="EMBL" id="UINC01007595">
    <property type="protein sequence ID" value="SVA34192.1"/>
    <property type="molecule type" value="Genomic_DNA"/>
</dbReference>
<protein>
    <recommendedName>
        <fullName evidence="17">FMN-binding domain-containing protein</fullName>
    </recommendedName>
</protein>
<keyword evidence="9" id="KW-1133">Transmembrane helix</keyword>
<dbReference type="Pfam" id="PF04205">
    <property type="entry name" value="FMN_bind"/>
    <property type="match status" value="1"/>
</dbReference>
<evidence type="ECO:0000256" key="9">
    <source>
        <dbReference type="ARBA" id="ARBA00022989"/>
    </source>
</evidence>
<sequence length="240" mass="26350">VFVSSSAVVLRERQEYNAAIDKQRNVLAVSGMVGDDEELAPEEIEQRFAAIEQIIIDLGTGEEVPGIEPSTFDQRRASRDPATSTAAPPNAAQVVRLPDQALVYKVRDAQGRPTLHVLPVEGLGLWGMLYGFIALDGALETVQALTFYEHIETPGLGGEVDNPRWKALWRGRRPFDDDFEPALTVIKGRAGPPSEDPHRVDGLSGATMTSRGVTNLLQFWLGDDGFGPYLNRLRQQRTDG</sequence>
<dbReference type="AlphaFoldDB" id="A0A381V1F0"/>
<evidence type="ECO:0000259" key="17">
    <source>
        <dbReference type="SMART" id="SM00900"/>
    </source>
</evidence>
<dbReference type="GO" id="GO:0006814">
    <property type="term" value="P:sodium ion transport"/>
    <property type="evidence" value="ECO:0007669"/>
    <property type="project" value="UniProtKB-KW"/>
</dbReference>
<dbReference type="InterPro" id="IPR007329">
    <property type="entry name" value="FMN-bd"/>
</dbReference>
<keyword evidence="5" id="KW-0285">Flavoprotein</keyword>
<evidence type="ECO:0000256" key="11">
    <source>
        <dbReference type="ARBA" id="ARBA00023053"/>
    </source>
</evidence>
<evidence type="ECO:0000256" key="15">
    <source>
        <dbReference type="ARBA" id="ARBA00023201"/>
    </source>
</evidence>
<keyword evidence="14" id="KW-0472">Membrane</keyword>
<gene>
    <name evidence="18" type="ORF">METZ01_LOCUS87046</name>
</gene>
<keyword evidence="11" id="KW-0915">Sodium</keyword>
<evidence type="ECO:0000256" key="6">
    <source>
        <dbReference type="ARBA" id="ARBA00022643"/>
    </source>
</evidence>
<dbReference type="PANTHER" id="PTHR37838:SF1">
    <property type="entry name" value="NA(+)-TRANSLOCATING NADH-QUINONE REDUCTASE SUBUNIT C"/>
    <property type="match status" value="1"/>
</dbReference>
<dbReference type="GO" id="GO:0016655">
    <property type="term" value="F:oxidoreductase activity, acting on NAD(P)H, quinone or similar compound as acceptor"/>
    <property type="evidence" value="ECO:0007669"/>
    <property type="project" value="InterPro"/>
</dbReference>
<keyword evidence="1" id="KW-0813">Transport</keyword>
<name>A0A381V1F0_9ZZZZ</name>
<keyword evidence="8" id="KW-1278">Translocase</keyword>
<evidence type="ECO:0000256" key="2">
    <source>
        <dbReference type="ARBA" id="ARBA00022475"/>
    </source>
</evidence>
<reference evidence="18" key="1">
    <citation type="submission" date="2018-05" db="EMBL/GenBank/DDBJ databases">
        <authorList>
            <person name="Lanie J.A."/>
            <person name="Ng W.-L."/>
            <person name="Kazmierczak K.M."/>
            <person name="Andrzejewski T.M."/>
            <person name="Davidsen T.M."/>
            <person name="Wayne K.J."/>
            <person name="Tettelin H."/>
            <person name="Glass J.I."/>
            <person name="Rusch D."/>
            <person name="Podicherti R."/>
            <person name="Tsui H.-C.T."/>
            <person name="Winkler M.E."/>
        </authorList>
    </citation>
    <scope>NUCLEOTIDE SEQUENCE</scope>
</reference>
<evidence type="ECO:0000256" key="10">
    <source>
        <dbReference type="ARBA" id="ARBA00023027"/>
    </source>
</evidence>
<dbReference type="InterPro" id="IPR010204">
    <property type="entry name" value="NqrC"/>
</dbReference>
<dbReference type="NCBIfam" id="NF003749">
    <property type="entry name" value="PRK05346.1-5"/>
    <property type="match status" value="1"/>
</dbReference>
<evidence type="ECO:0000256" key="16">
    <source>
        <dbReference type="SAM" id="MobiDB-lite"/>
    </source>
</evidence>
<evidence type="ECO:0000256" key="1">
    <source>
        <dbReference type="ARBA" id="ARBA00022448"/>
    </source>
</evidence>
<evidence type="ECO:0000256" key="13">
    <source>
        <dbReference type="ARBA" id="ARBA00023075"/>
    </source>
</evidence>
<keyword evidence="15" id="KW-0739">Sodium transport</keyword>
<dbReference type="NCBIfam" id="TIGR01938">
    <property type="entry name" value="nqrC"/>
    <property type="match status" value="1"/>
</dbReference>
<organism evidence="18">
    <name type="scientific">marine metagenome</name>
    <dbReference type="NCBI Taxonomy" id="408172"/>
    <lineage>
        <taxon>unclassified sequences</taxon>
        <taxon>metagenomes</taxon>
        <taxon>ecological metagenomes</taxon>
    </lineage>
</organism>
<evidence type="ECO:0000256" key="14">
    <source>
        <dbReference type="ARBA" id="ARBA00023136"/>
    </source>
</evidence>
<keyword evidence="3" id="KW-0997">Cell inner membrane</keyword>
<evidence type="ECO:0000256" key="5">
    <source>
        <dbReference type="ARBA" id="ARBA00022630"/>
    </source>
</evidence>
<accession>A0A381V1F0</accession>
<keyword evidence="6" id="KW-0288">FMN</keyword>
<dbReference type="GO" id="GO:0016020">
    <property type="term" value="C:membrane"/>
    <property type="evidence" value="ECO:0007669"/>
    <property type="project" value="InterPro"/>
</dbReference>
<keyword evidence="4" id="KW-0597">Phosphoprotein</keyword>
<evidence type="ECO:0000256" key="8">
    <source>
        <dbReference type="ARBA" id="ARBA00022967"/>
    </source>
</evidence>
<evidence type="ECO:0000256" key="4">
    <source>
        <dbReference type="ARBA" id="ARBA00022553"/>
    </source>
</evidence>
<dbReference type="GO" id="GO:0010181">
    <property type="term" value="F:FMN binding"/>
    <property type="evidence" value="ECO:0007669"/>
    <property type="project" value="InterPro"/>
</dbReference>
<keyword evidence="13" id="KW-0830">Ubiquinone</keyword>